<feature type="compositionally biased region" description="Low complexity" evidence="2">
    <location>
        <begin position="200"/>
        <end position="219"/>
    </location>
</feature>
<dbReference type="GO" id="GO:0005509">
    <property type="term" value="F:calcium ion binding"/>
    <property type="evidence" value="ECO:0007669"/>
    <property type="project" value="InterPro"/>
</dbReference>
<evidence type="ECO:0000256" key="2">
    <source>
        <dbReference type="SAM" id="MobiDB-lite"/>
    </source>
</evidence>
<gene>
    <name evidence="4" type="ORF">WUBG_16070</name>
</gene>
<evidence type="ECO:0000259" key="3">
    <source>
        <dbReference type="SMART" id="SM00179"/>
    </source>
</evidence>
<dbReference type="InterPro" id="IPR001881">
    <property type="entry name" value="EGF-like_Ca-bd_dom"/>
</dbReference>
<evidence type="ECO:0000313" key="4">
    <source>
        <dbReference type="EMBL" id="EJW73023.1"/>
    </source>
</evidence>
<protein>
    <recommendedName>
        <fullName evidence="3">EGF-like calcium-binding domain-containing protein</fullName>
    </recommendedName>
</protein>
<comment type="caution">
    <text evidence="4">The sequence shown here is derived from an EMBL/GenBank/DDBJ whole genome shotgun (WGS) entry which is preliminary data.</text>
</comment>
<sequence length="290" mass="31435">MGQKTNWAIETVGEWRNFTGHAIIIGRGRIESKKWNVAKDKNEAQIGIGIRRAFSTGSIQQKTTGGFLTIDKQVISSKQFGLACYFGCTADSHCVNGTCHCNDGFIGNTFEGCADVNECELGLCNQSDSWCVNLRGSFACCTANSTLSDCIGLEITDGRENDISADNTKGENFTLPSAIEKVTGSMRANTSGSGSASDTGNANESWSGSSSNGELSGNGQKTNWAIETVGEWRNFTGHAIIIGRGRIESKKWNVAKDKNEAQIGIGMIQIRDKKKVKSSINLYCYHYSYK</sequence>
<proteinExistence type="predicted"/>
<evidence type="ECO:0000313" key="5">
    <source>
        <dbReference type="Proteomes" id="UP000004810"/>
    </source>
</evidence>
<dbReference type="AlphaFoldDB" id="J9DTR5"/>
<dbReference type="Proteomes" id="UP000004810">
    <property type="component" value="Unassembled WGS sequence"/>
</dbReference>
<dbReference type="PROSITE" id="PS01187">
    <property type="entry name" value="EGF_CA"/>
    <property type="match status" value="1"/>
</dbReference>
<name>J9DTR5_WUCBA</name>
<accession>J9DTR5</accession>
<feature type="compositionally biased region" description="Polar residues" evidence="2">
    <location>
        <begin position="186"/>
        <end position="199"/>
    </location>
</feature>
<evidence type="ECO:0000256" key="1">
    <source>
        <dbReference type="ARBA" id="ARBA00023157"/>
    </source>
</evidence>
<dbReference type="InterPro" id="IPR018097">
    <property type="entry name" value="EGF_Ca-bd_CS"/>
</dbReference>
<reference evidence="5" key="1">
    <citation type="submission" date="2012-08" db="EMBL/GenBank/DDBJ databases">
        <title>The Genome Sequence of Wuchereria bancrofti.</title>
        <authorList>
            <person name="Nutman T.B."/>
            <person name="Fink D.L."/>
            <person name="Russ C."/>
            <person name="Young S."/>
            <person name="Zeng Q."/>
            <person name="Koehrsen M."/>
            <person name="Alvarado L."/>
            <person name="Berlin A."/>
            <person name="Chapman S.B."/>
            <person name="Chen Z."/>
            <person name="Freedman E."/>
            <person name="Gellesch M."/>
            <person name="Goldberg J."/>
            <person name="Griggs A."/>
            <person name="Gujja S."/>
            <person name="Heilman E.R."/>
            <person name="Heiman D."/>
            <person name="Hepburn T."/>
            <person name="Howarth C."/>
            <person name="Jen D."/>
            <person name="Larson L."/>
            <person name="Lewis B."/>
            <person name="Mehta T."/>
            <person name="Park D."/>
            <person name="Pearson M."/>
            <person name="Roberts A."/>
            <person name="Saif S."/>
            <person name="Shea T."/>
            <person name="Shenoy N."/>
            <person name="Sisk P."/>
            <person name="Stolte C."/>
            <person name="Sykes S."/>
            <person name="Walk T."/>
            <person name="White J."/>
            <person name="Yandava C."/>
            <person name="Haas B."/>
            <person name="Henn M.R."/>
            <person name="Nusbaum C."/>
            <person name="Birren B."/>
        </authorList>
    </citation>
    <scope>NUCLEOTIDE SEQUENCE [LARGE SCALE GENOMIC DNA]</scope>
    <source>
        <strain evidence="5">NA</strain>
    </source>
</reference>
<organism evidence="4 5">
    <name type="scientific">Wuchereria bancrofti</name>
    <dbReference type="NCBI Taxonomy" id="6293"/>
    <lineage>
        <taxon>Eukaryota</taxon>
        <taxon>Metazoa</taxon>
        <taxon>Ecdysozoa</taxon>
        <taxon>Nematoda</taxon>
        <taxon>Chromadorea</taxon>
        <taxon>Rhabditida</taxon>
        <taxon>Spirurina</taxon>
        <taxon>Spiruromorpha</taxon>
        <taxon>Filarioidea</taxon>
        <taxon>Onchocercidae</taxon>
        <taxon>Wuchereria</taxon>
    </lineage>
</organism>
<keyword evidence="1" id="KW-1015">Disulfide bond</keyword>
<feature type="domain" description="EGF-like calcium-binding" evidence="3">
    <location>
        <begin position="115"/>
        <end position="151"/>
    </location>
</feature>
<dbReference type="SMART" id="SM00179">
    <property type="entry name" value="EGF_CA"/>
    <property type="match status" value="1"/>
</dbReference>
<dbReference type="EMBL" id="ADBV01014883">
    <property type="protein sequence ID" value="EJW73023.1"/>
    <property type="molecule type" value="Genomic_DNA"/>
</dbReference>
<feature type="region of interest" description="Disordered" evidence="2">
    <location>
        <begin position="186"/>
        <end position="219"/>
    </location>
</feature>